<gene>
    <name evidence="1" type="ordered locus">Moth_2023</name>
</gene>
<name>Q2RGX0_MOOTA</name>
<reference evidence="1" key="1">
    <citation type="submission" date="2005-12" db="EMBL/GenBank/DDBJ databases">
        <title>Complete sequence of Moorella thermoacetica ATCC 39073.</title>
        <authorList>
            <consortium name="US DOE Joint Genome Institute"/>
            <person name="Copeland A."/>
            <person name="Lucas S."/>
            <person name="Lapidus A."/>
            <person name="Barry K."/>
            <person name="Detter J.C."/>
            <person name="Glavina T."/>
            <person name="Hammon N."/>
            <person name="Israni S."/>
            <person name="Pitluck S."/>
            <person name="Chertkov O."/>
            <person name="Saunders E.H."/>
            <person name="Brettin T."/>
            <person name="Bruce D."/>
            <person name="Han C."/>
            <person name="Tapia R."/>
            <person name="Gilna P."/>
            <person name="Schmutz J."/>
            <person name="Larimer F."/>
            <person name="Land M."/>
            <person name="Kyrpides N."/>
            <person name="Anderson I."/>
            <person name="Richardson P."/>
            <person name="Ragsdale S."/>
        </authorList>
    </citation>
    <scope>NUCLEOTIDE SEQUENCE</scope>
    <source>
        <strain evidence="1">ATCC 39073</strain>
    </source>
</reference>
<dbReference type="HOGENOM" id="CLU_637473_0_0_9"/>
<evidence type="ECO:0000313" key="1">
    <source>
        <dbReference type="EMBL" id="ABC20319.1"/>
    </source>
</evidence>
<organism evidence="1">
    <name type="scientific">Moorella thermoacetica (strain ATCC 39073 / JCM 9320)</name>
    <dbReference type="NCBI Taxonomy" id="264732"/>
    <lineage>
        <taxon>Bacteria</taxon>
        <taxon>Bacillati</taxon>
        <taxon>Bacillota</taxon>
        <taxon>Clostridia</taxon>
        <taxon>Neomoorellales</taxon>
        <taxon>Neomoorellaceae</taxon>
        <taxon>Neomoorella</taxon>
    </lineage>
</organism>
<evidence type="ECO:0008006" key="2">
    <source>
        <dbReference type="Google" id="ProtNLM"/>
    </source>
</evidence>
<dbReference type="eggNOG" id="COG2017">
    <property type="taxonomic scope" value="Bacteria"/>
</dbReference>
<sequence length="430" mass="48718">MNPCWWREIDFRGWNGAVEFGNDLIRVVMVPNLGGRIMAYDLGDYSFLYVNKELEGKLFTPEENYGDGSIAAWKNYGGDKTWPAPQGWDTEEEWHGPPDPVLDSGVYTGRWLECSPEKVSYEVESPPDPRTGIKLFRKVTIRQDSSKLWLELRMKNISSRPVAWSIWNVTQLDTRLRNGKGYDPNCRLYIPLNPVSRFAKGYRVIFGEEDNPQWGQREGNDLLVIPYLFYVGKIGVDSPVGWMAFVNDTEGYTWCLRYPYYPEEKDAYPDGGCSVECWTVGRGVVTGKDYSQETGYHIEAEVLGPVRKLKPGEEQFLELEMGVAKGGGRFKKVTAGGYIIMGGGARLEKGKLIINLSGGVFYKGRLQVVVTDARHNVILQQDLGEVSPHEEVKVNQKIDLPFSRVVFPSLQAHLIIDHPGGMDEYYLAYL</sequence>
<dbReference type="EnsemblBacteria" id="ABC20319">
    <property type="protein sequence ID" value="ABC20319"/>
    <property type="gene ID" value="Moth_2023"/>
</dbReference>
<dbReference type="Pfam" id="PF14315">
    <property type="entry name" value="DUF4380"/>
    <property type="match status" value="1"/>
</dbReference>
<dbReference type="InterPro" id="IPR025488">
    <property type="entry name" value="DUF4380"/>
</dbReference>
<accession>Q2RGX0</accession>
<protein>
    <recommendedName>
        <fullName evidence="2">DUF4380 domain-containing protein</fullName>
    </recommendedName>
</protein>
<proteinExistence type="predicted"/>
<dbReference type="EMBL" id="CP000232">
    <property type="protein sequence ID" value="ABC20319.1"/>
    <property type="molecule type" value="Genomic_DNA"/>
</dbReference>
<dbReference type="AlphaFoldDB" id="Q2RGX0"/>
<dbReference type="STRING" id="264732.Moth_2023"/>
<dbReference type="KEGG" id="mta:Moth_2023"/>
<dbReference type="PATRIC" id="fig|264732.11.peg.2196"/>
<dbReference type="OrthoDB" id="5914937at2"/>